<evidence type="ECO:0000313" key="2">
    <source>
        <dbReference type="RefSeq" id="XP_016491143.1"/>
    </source>
</evidence>
<gene>
    <name evidence="2 3" type="primary">LOC107810828</name>
</gene>
<dbReference type="OMA" id="LLICVET"/>
<sequence length="142" mass="15850">MQRHFTMSADPALVDEDASSGSGGDLNMLDGHNKHQPVTPNSGRRKRGRKATGDAIVDAMLEIAAASKMRAATIMRNEERFAISKCIKVLDEMQGVDQSIYFFALDLFENPNARETFISLKNERRLTWLQCKFNTSANAANR</sequence>
<reference evidence="2 3" key="1">
    <citation type="submission" date="2025-04" db="UniProtKB">
        <authorList>
            <consortium name="RefSeq"/>
        </authorList>
    </citation>
    <scope>IDENTIFICATION</scope>
</reference>
<dbReference type="PANTHER" id="PTHR34395:SF15">
    <property type="entry name" value="OS09G0292400 PROTEIN"/>
    <property type="match status" value="1"/>
</dbReference>
<dbReference type="RefSeq" id="XP_016491144.1">
    <property type="nucleotide sequence ID" value="XM_016635658.1"/>
</dbReference>
<proteinExistence type="predicted"/>
<dbReference type="AlphaFoldDB" id="A0A1S4BQH5"/>
<evidence type="ECO:0000256" key="1">
    <source>
        <dbReference type="SAM" id="MobiDB-lite"/>
    </source>
</evidence>
<dbReference type="OrthoDB" id="1921318at2759"/>
<dbReference type="PaxDb" id="4097-A0A1S4BQH5"/>
<accession>A0A1S4BQH5</accession>
<feature type="region of interest" description="Disordered" evidence="1">
    <location>
        <begin position="1"/>
        <end position="51"/>
    </location>
</feature>
<evidence type="ECO:0000313" key="3">
    <source>
        <dbReference type="RefSeq" id="XP_016491144.1"/>
    </source>
</evidence>
<protein>
    <submittedName>
        <fullName evidence="2 3">Uncharacterized protein</fullName>
    </submittedName>
</protein>
<dbReference type="RefSeq" id="XP_016491143.1">
    <property type="nucleotide sequence ID" value="XM_016635657.1"/>
</dbReference>
<organism evidence="3">
    <name type="scientific">Nicotiana tabacum</name>
    <name type="common">Common tobacco</name>
    <dbReference type="NCBI Taxonomy" id="4097"/>
    <lineage>
        <taxon>Eukaryota</taxon>
        <taxon>Viridiplantae</taxon>
        <taxon>Streptophyta</taxon>
        <taxon>Embryophyta</taxon>
        <taxon>Tracheophyta</taxon>
        <taxon>Spermatophyta</taxon>
        <taxon>Magnoliopsida</taxon>
        <taxon>eudicotyledons</taxon>
        <taxon>Gunneridae</taxon>
        <taxon>Pentapetalae</taxon>
        <taxon>asterids</taxon>
        <taxon>lamiids</taxon>
        <taxon>Solanales</taxon>
        <taxon>Solanaceae</taxon>
        <taxon>Nicotianoideae</taxon>
        <taxon>Nicotianeae</taxon>
        <taxon>Nicotiana</taxon>
    </lineage>
</organism>
<dbReference type="PANTHER" id="PTHR34395">
    <property type="entry name" value="OS11G0427500 PROTEIN"/>
    <property type="match status" value="1"/>
</dbReference>
<name>A0A1S4BQH5_TOBAC</name>
<dbReference type="KEGG" id="nta:107810828"/>